<dbReference type="STRING" id="400682.A0A1X7UJ26"/>
<evidence type="ECO:0000256" key="3">
    <source>
        <dbReference type="ARBA" id="ARBA00022794"/>
    </source>
</evidence>
<dbReference type="InterPro" id="IPR010796">
    <property type="entry name" value="C2_B9-type_dom"/>
</dbReference>
<dbReference type="Pfam" id="PF07162">
    <property type="entry name" value="B9-C2"/>
    <property type="match status" value="1"/>
</dbReference>
<dbReference type="InParanoid" id="A0A1X7UJ26"/>
<dbReference type="PANTHER" id="PTHR12968:SF4">
    <property type="entry name" value="TECTONIC-LIKE COMPLEX MEMBER MKS1"/>
    <property type="match status" value="1"/>
</dbReference>
<dbReference type="PROSITE" id="PS51381">
    <property type="entry name" value="C2_B9"/>
    <property type="match status" value="1"/>
</dbReference>
<organism evidence="7">
    <name type="scientific">Amphimedon queenslandica</name>
    <name type="common">Sponge</name>
    <dbReference type="NCBI Taxonomy" id="400682"/>
    <lineage>
        <taxon>Eukaryota</taxon>
        <taxon>Metazoa</taxon>
        <taxon>Porifera</taxon>
        <taxon>Demospongiae</taxon>
        <taxon>Heteroscleromorpha</taxon>
        <taxon>Haplosclerida</taxon>
        <taxon>Niphatidae</taxon>
        <taxon>Amphimedon</taxon>
    </lineage>
</organism>
<accession>A0A1X7UJ26</accession>
<dbReference type="OrthoDB" id="10263520at2759"/>
<reference evidence="7" key="1">
    <citation type="submission" date="2017-05" db="UniProtKB">
        <authorList>
            <consortium name="EnsemblMetazoa"/>
        </authorList>
    </citation>
    <scope>IDENTIFICATION</scope>
</reference>
<comment type="subcellular location">
    <subcellularLocation>
        <location evidence="1">Cytoplasm</location>
        <location evidence="1">Cytoskeleton</location>
        <location evidence="1">Cilium basal body</location>
    </subcellularLocation>
</comment>
<keyword evidence="3" id="KW-0970">Cilium biogenesis/degradation</keyword>
<keyword evidence="4" id="KW-0206">Cytoskeleton</keyword>
<evidence type="ECO:0000256" key="4">
    <source>
        <dbReference type="ARBA" id="ARBA00023212"/>
    </source>
</evidence>
<dbReference type="eggNOG" id="KOG4446">
    <property type="taxonomic scope" value="Eukaryota"/>
</dbReference>
<feature type="coiled-coil region" evidence="6">
    <location>
        <begin position="527"/>
        <end position="724"/>
    </location>
</feature>
<evidence type="ECO:0000256" key="1">
    <source>
        <dbReference type="ARBA" id="ARBA00004120"/>
    </source>
</evidence>
<name>A0A1X7UJ26_AMPQE</name>
<dbReference type="GO" id="GO:0060271">
    <property type="term" value="P:cilium assembly"/>
    <property type="evidence" value="ECO:0007669"/>
    <property type="project" value="TreeGrafter"/>
</dbReference>
<sequence>MVSVYYSDTQGTTKLLGYFRILIRIGVMYRLKDPLENLKLKVSLRKASLSRRRLELASNPRESNENDLEVLTFHWQEKYFSPLEKRKYAEEPPSNEDYQILLAKKDRNANSRLFSYISQDRYQPYDDEPVIKKGRRKNAAHHRQTMYVMADLQSQIDGLDFDEKVLFTITVDTTVGQLMLSRDVSHDEHWYRIESSGREIFEYRIENVSQPITGEELQRERQLHNQLHSHQSERLKQSLGAEFQSLPPDKDTKLVHIIGSIETAEGFGWSPVYIIFQLHLPNEGFELKSGIELISTQLSSPNSDQVTHFCTPFEYELLVSTPSPSSGSSPSMSSPFVSVEVSSLDFWDRHRLEGYGTYSLPLVPASLTVPINTSKPSPTSLKEQLLHYFIGTSSRTSLKDSRDAKSRFGATSISSGKVYIKLSVLSLSRETAEIYSSKEMREKLRQQQGNLSMSVKAVTDAYHKARSKALEVLKLPSKIDNCFPVIMHISDPSSPPMASVITNDNKSQLKAELAQREEELFKAVDYGQQLLEEKEALVEELEKMKLKCEEAEGRYASQKVSYDKSLQFLQQTTSDQMKELEEELERKDNNLKGLENKLKGELKSFELLSEENAKNVEDLRKLELELEKNKKSSKAMLDDSEAMVKDLQEQIVQLQEINEETLSELKEKKEEERTLRMEYSDLLEDHQKLREELSMTQQACFQWHSEYKEQLEQTKVLTESLNDQASLMLTKKVPDIEPLSEEMKSLFSDCERCSILQEDIERLQADYTELNDQLMKVVQQKYELQQQLEDWQSDMERLIGRQLERYYKKE</sequence>
<feature type="coiled-coil region" evidence="6">
    <location>
        <begin position="753"/>
        <end position="801"/>
    </location>
</feature>
<protein>
    <submittedName>
        <fullName evidence="7">Uncharacterized protein</fullName>
    </submittedName>
</protein>
<proteinExistence type="predicted"/>
<evidence type="ECO:0000313" key="7">
    <source>
        <dbReference type="EnsemblMetazoa" id="Aqu2.1.27476_001"/>
    </source>
</evidence>
<dbReference type="GO" id="GO:0036038">
    <property type="term" value="C:MKS complex"/>
    <property type="evidence" value="ECO:0007669"/>
    <property type="project" value="TreeGrafter"/>
</dbReference>
<evidence type="ECO:0000256" key="6">
    <source>
        <dbReference type="SAM" id="Coils"/>
    </source>
</evidence>
<keyword evidence="5" id="KW-0966">Cell projection</keyword>
<dbReference type="EnsemblMetazoa" id="Aqu2.1.27476_001">
    <property type="protein sequence ID" value="Aqu2.1.27476_001"/>
    <property type="gene ID" value="Aqu2.1.27476"/>
</dbReference>
<dbReference type="FunCoup" id="A0A1X7UJ26">
    <property type="interactions" value="69"/>
</dbReference>
<dbReference type="PANTHER" id="PTHR12968">
    <property type="entry name" value="B9 DOMAIN-CONTAINING"/>
    <property type="match status" value="1"/>
</dbReference>
<evidence type="ECO:0000256" key="5">
    <source>
        <dbReference type="ARBA" id="ARBA00023273"/>
    </source>
</evidence>
<keyword evidence="2" id="KW-0963">Cytoplasm</keyword>
<keyword evidence="6" id="KW-0175">Coiled coil</keyword>
<evidence type="ECO:0000256" key="2">
    <source>
        <dbReference type="ARBA" id="ARBA00022490"/>
    </source>
</evidence>
<dbReference type="AlphaFoldDB" id="A0A1X7UJ26"/>